<dbReference type="EMBL" id="CALTRL010000887">
    <property type="protein sequence ID" value="CAH7669999.1"/>
    <property type="molecule type" value="Genomic_DNA"/>
</dbReference>
<evidence type="ECO:0000313" key="3">
    <source>
        <dbReference type="EMBL" id="CAH7669999.1"/>
    </source>
</evidence>
<feature type="region of interest" description="Disordered" evidence="1">
    <location>
        <begin position="138"/>
        <end position="171"/>
    </location>
</feature>
<dbReference type="PANTHER" id="PTHR38409">
    <property type="entry name" value="MDM10-COMPLEMENTING PROTEIN 1"/>
    <property type="match status" value="1"/>
</dbReference>
<proteinExistence type="predicted"/>
<evidence type="ECO:0000256" key="1">
    <source>
        <dbReference type="SAM" id="MobiDB-lite"/>
    </source>
</evidence>
<keyword evidence="2" id="KW-1133">Transmembrane helix</keyword>
<gene>
    <name evidence="3" type="ORF">PPACK8108_LOCUS4670</name>
</gene>
<dbReference type="PANTHER" id="PTHR38409:SF1">
    <property type="entry name" value="MITOCHONDRIAL ADAPTER PROTEIN MCP1"/>
    <property type="match status" value="1"/>
</dbReference>
<feature type="compositionally biased region" description="Basic residues" evidence="1">
    <location>
        <begin position="1"/>
        <end position="12"/>
    </location>
</feature>
<keyword evidence="2" id="KW-0812">Transmembrane</keyword>
<feature type="compositionally biased region" description="Basic and acidic residues" evidence="1">
    <location>
        <begin position="149"/>
        <end position="167"/>
    </location>
</feature>
<feature type="transmembrane region" description="Helical" evidence="2">
    <location>
        <begin position="90"/>
        <end position="109"/>
    </location>
</feature>
<sequence length="340" mass="38570">MDIVHHHSHFHRQPTPSSSSSLEMDSPSSIDRVLQRFQDLSSITFSSFLIIHLSSPILASFVDHSNSEQLASRIQLAARVYYQDSRLREYLIVGASLAGHVLIGIIRRIRKVNRLRRIRLSLERDALMAEVTDSDLNNNCGRVGGGGRGDQDKEKPDRPVRGDDETPYRNAPRRTRLERLVSFLPRNLHSVCAYLSIPFIIDHIYSHRLAISSSSSHLGQIDYRYVSYLLRNRQPILSIVKYSILVSTVSFHSIFGIVYLTKRYLYNSDRQGRGGNASSTDGSGRGNQKVRRQYVSIASVERSRLVQLSWLGIVGSVGIGLRKISKESIPIWLIRRFDSI</sequence>
<dbReference type="InterPro" id="IPR039960">
    <property type="entry name" value="MCP1"/>
</dbReference>
<feature type="region of interest" description="Disordered" evidence="1">
    <location>
        <begin position="1"/>
        <end position="26"/>
    </location>
</feature>
<comment type="caution">
    <text evidence="3">The sequence shown here is derived from an EMBL/GenBank/DDBJ whole genome shotgun (WGS) entry which is preliminary data.</text>
</comment>
<dbReference type="Proteomes" id="UP001153365">
    <property type="component" value="Unassembled WGS sequence"/>
</dbReference>
<keyword evidence="2" id="KW-0472">Membrane</keyword>
<protein>
    <submittedName>
        <fullName evidence="3">Expressed protein</fullName>
    </submittedName>
</protein>
<dbReference type="AlphaFoldDB" id="A0AAV0AMC7"/>
<feature type="compositionally biased region" description="Low complexity" evidence="1">
    <location>
        <begin position="14"/>
        <end position="26"/>
    </location>
</feature>
<evidence type="ECO:0000313" key="4">
    <source>
        <dbReference type="Proteomes" id="UP001153365"/>
    </source>
</evidence>
<reference evidence="3" key="1">
    <citation type="submission" date="2022-06" db="EMBL/GenBank/DDBJ databases">
        <authorList>
            <consortium name="SYNGENTA / RWTH Aachen University"/>
        </authorList>
    </citation>
    <scope>NUCLEOTIDE SEQUENCE</scope>
</reference>
<organism evidence="3 4">
    <name type="scientific">Phakopsora pachyrhizi</name>
    <name type="common">Asian soybean rust disease fungus</name>
    <dbReference type="NCBI Taxonomy" id="170000"/>
    <lineage>
        <taxon>Eukaryota</taxon>
        <taxon>Fungi</taxon>
        <taxon>Dikarya</taxon>
        <taxon>Basidiomycota</taxon>
        <taxon>Pucciniomycotina</taxon>
        <taxon>Pucciniomycetes</taxon>
        <taxon>Pucciniales</taxon>
        <taxon>Phakopsoraceae</taxon>
        <taxon>Phakopsora</taxon>
    </lineage>
</organism>
<keyword evidence="4" id="KW-1185">Reference proteome</keyword>
<name>A0AAV0AMC7_PHAPC</name>
<evidence type="ECO:0000256" key="2">
    <source>
        <dbReference type="SAM" id="Phobius"/>
    </source>
</evidence>
<dbReference type="GO" id="GO:0055088">
    <property type="term" value="P:lipid homeostasis"/>
    <property type="evidence" value="ECO:0007669"/>
    <property type="project" value="InterPro"/>
</dbReference>
<feature type="transmembrane region" description="Helical" evidence="2">
    <location>
        <begin position="239"/>
        <end position="260"/>
    </location>
</feature>
<feature type="transmembrane region" description="Helical" evidence="2">
    <location>
        <begin position="40"/>
        <end position="62"/>
    </location>
</feature>
<accession>A0AAV0AMC7</accession>